<gene>
    <name evidence="1" type="ORF">ACFSUL_12105</name>
</gene>
<evidence type="ECO:0000313" key="2">
    <source>
        <dbReference type="Proteomes" id="UP001597506"/>
    </source>
</evidence>
<reference evidence="2" key="1">
    <citation type="journal article" date="2019" name="Int. J. Syst. Evol. Microbiol.">
        <title>The Global Catalogue of Microorganisms (GCM) 10K type strain sequencing project: providing services to taxonomists for standard genome sequencing and annotation.</title>
        <authorList>
            <consortium name="The Broad Institute Genomics Platform"/>
            <consortium name="The Broad Institute Genome Sequencing Center for Infectious Disease"/>
            <person name="Wu L."/>
            <person name="Ma J."/>
        </authorList>
    </citation>
    <scope>NUCLEOTIDE SEQUENCE [LARGE SCALE GENOMIC DNA]</scope>
    <source>
        <strain evidence="2">KCTC 3913</strain>
    </source>
</reference>
<name>A0ABW5RU62_9BACI</name>
<evidence type="ECO:0008006" key="3">
    <source>
        <dbReference type="Google" id="ProtNLM"/>
    </source>
</evidence>
<dbReference type="RefSeq" id="WP_377935749.1">
    <property type="nucleotide sequence ID" value="NZ_JBHUMF010000030.1"/>
</dbReference>
<proteinExistence type="predicted"/>
<comment type="caution">
    <text evidence="1">The sequence shown here is derived from an EMBL/GenBank/DDBJ whole genome shotgun (WGS) entry which is preliminary data.</text>
</comment>
<sequence length="197" mass="22221">MFDKLQQSIRNTCDMLDGYTIGTLIVEGGRAYMQTETGEEIDLQPYEQIEVYTGGEYKRISYGEVVSTVSSDNWPAYAGLDCRVKPIKLTLLTKEDFIDMENNAIVNVVLDLGEGIAETYTAYKLTDSGIYLTDIDRDGLAVISTLKWEEELSGYYFDKELFTLQNCGVVEEFIASVDDMPAEEILTLLLKYKAEGY</sequence>
<organism evidence="1 2">
    <name type="scientific">Bacillus seohaeanensis</name>
    <dbReference type="NCBI Taxonomy" id="284580"/>
    <lineage>
        <taxon>Bacteria</taxon>
        <taxon>Bacillati</taxon>
        <taxon>Bacillota</taxon>
        <taxon>Bacilli</taxon>
        <taxon>Bacillales</taxon>
        <taxon>Bacillaceae</taxon>
        <taxon>Bacillus</taxon>
    </lineage>
</organism>
<keyword evidence="2" id="KW-1185">Reference proteome</keyword>
<evidence type="ECO:0000313" key="1">
    <source>
        <dbReference type="EMBL" id="MFD2681489.1"/>
    </source>
</evidence>
<accession>A0ABW5RU62</accession>
<dbReference type="Proteomes" id="UP001597506">
    <property type="component" value="Unassembled WGS sequence"/>
</dbReference>
<protein>
    <recommendedName>
        <fullName evidence="3">DUF4178 domain-containing protein</fullName>
    </recommendedName>
</protein>
<dbReference type="EMBL" id="JBHUMF010000030">
    <property type="protein sequence ID" value="MFD2681489.1"/>
    <property type="molecule type" value="Genomic_DNA"/>
</dbReference>